<organism evidence="1 2">
    <name type="scientific">Streptococcus suis</name>
    <dbReference type="NCBI Taxonomy" id="1307"/>
    <lineage>
        <taxon>Bacteria</taxon>
        <taxon>Bacillati</taxon>
        <taxon>Bacillota</taxon>
        <taxon>Bacilli</taxon>
        <taxon>Lactobacillales</taxon>
        <taxon>Streptococcaceae</taxon>
        <taxon>Streptococcus</taxon>
    </lineage>
</organism>
<evidence type="ECO:0008006" key="3">
    <source>
        <dbReference type="Google" id="ProtNLM"/>
    </source>
</evidence>
<dbReference type="RefSeq" id="WP_044763579.1">
    <property type="nucleotide sequence ID" value="NZ_CECW01000001.1"/>
</dbReference>
<gene>
    <name evidence="1" type="ORF">ERS132442_00717</name>
</gene>
<protein>
    <recommendedName>
        <fullName evidence="3">IrrE N-terminal-like domain-containing protein</fullName>
    </recommendedName>
</protein>
<sequence length="618" mass="71318">MDFKFYLNNNPRVTGFITGWIRDYLDGIHDVPIFIYDIDILEYQVNFCEIYWTGRTTFVSKCSTVVKYKVLSEGLEYVTRLSFWIDGYFVPGNLQVMNFRTAPPTEGGYYFTQRLDLIPYMSREDYDKASQLVLLKYYPEYTNQQPAVNVDTMTIASRMGLNVIFLNVSEVNEQQRAMVKFDREPVRIFDIDTGEILDYIPEVGDLIVDAKLLDPSRLGELNNSLLHECVHWEFHWQHFAFKRLLADFYGSTDLIPLNLINENPKYAMECQAKGIAPRILMPKDSVEKLVISTMGEYSYLGFSNVSELRLLSNAVDKVAEVYQASRQSAKIRLEELGFSSNSSTYDYVDGSYVPSHITTSSGETYLFQTFVIGFSELINLASANCELSKLLLTGEYVYADKFICINDSRYVEADSFGHLVLTEEALDDVSRCCLSFNYEYLNFNSGLSTQYEYTLFKLSEADYGRILNGFNQNAEILDVREEAVALDNFNVYIQEIISENEGIVDYLYDVRLTFEEVVSKIVEYRGYDNQEFVAQTNLHRNFLSKLRQFKGTSYEEMTLLRLFVGLKIPTTYLEKFFAIAGKTINPTDKKMQYITQLISVFHGIEIDKFEKLVKQIPA</sequence>
<dbReference type="AlphaFoldDB" id="A0A0Z8JKZ4"/>
<reference evidence="1 2" key="1">
    <citation type="submission" date="2016-02" db="EMBL/GenBank/DDBJ databases">
        <authorList>
            <consortium name="Pathogen Informatics"/>
        </authorList>
    </citation>
    <scope>NUCLEOTIDE SEQUENCE [LARGE SCALE GENOMIC DNA]</scope>
    <source>
        <strain evidence="1 2">LSS80</strain>
    </source>
</reference>
<dbReference type="EMBL" id="FIIE01000004">
    <property type="protein sequence ID" value="CYV55748.1"/>
    <property type="molecule type" value="Genomic_DNA"/>
</dbReference>
<proteinExistence type="predicted"/>
<name>A0A0Z8JKZ4_STRSU</name>
<accession>A0A0Z8JKZ4</accession>
<dbReference type="Proteomes" id="UP000070960">
    <property type="component" value="Unassembled WGS sequence"/>
</dbReference>
<evidence type="ECO:0000313" key="1">
    <source>
        <dbReference type="EMBL" id="CYV55748.1"/>
    </source>
</evidence>
<evidence type="ECO:0000313" key="2">
    <source>
        <dbReference type="Proteomes" id="UP000070960"/>
    </source>
</evidence>